<dbReference type="InterPro" id="IPR029065">
    <property type="entry name" value="Enolase_C-like"/>
</dbReference>
<accession>A0ABS9K2D1</accession>
<dbReference type="RefSeq" id="WP_275710317.1">
    <property type="nucleotide sequence ID" value="NZ_JAKLTN010000002.1"/>
</dbReference>
<dbReference type="SMART" id="SM00922">
    <property type="entry name" value="MR_MLE"/>
    <property type="match status" value="1"/>
</dbReference>
<organism evidence="3 4">
    <name type="scientific">Dechloromonas hankyongensis</name>
    <dbReference type="NCBI Taxonomy" id="2908002"/>
    <lineage>
        <taxon>Bacteria</taxon>
        <taxon>Pseudomonadati</taxon>
        <taxon>Pseudomonadota</taxon>
        <taxon>Betaproteobacteria</taxon>
        <taxon>Rhodocyclales</taxon>
        <taxon>Azonexaceae</taxon>
        <taxon>Dechloromonas</taxon>
    </lineage>
</organism>
<dbReference type="InterPro" id="IPR013342">
    <property type="entry name" value="Mandelate_racemase_C"/>
</dbReference>
<dbReference type="Proteomes" id="UP001165384">
    <property type="component" value="Unassembled WGS sequence"/>
</dbReference>
<dbReference type="SFLD" id="SFLDS00001">
    <property type="entry name" value="Enolase"/>
    <property type="match status" value="1"/>
</dbReference>
<dbReference type="InterPro" id="IPR029017">
    <property type="entry name" value="Enolase-like_N"/>
</dbReference>
<evidence type="ECO:0000259" key="2">
    <source>
        <dbReference type="SMART" id="SM00922"/>
    </source>
</evidence>
<dbReference type="PANTHER" id="PTHR48073">
    <property type="entry name" value="O-SUCCINYLBENZOATE SYNTHASE-RELATED"/>
    <property type="match status" value="1"/>
</dbReference>
<dbReference type="SFLD" id="SFLDF00009">
    <property type="entry name" value="o-succinylbenzoate_synthase"/>
    <property type="match status" value="1"/>
</dbReference>
<dbReference type="SUPFAM" id="SSF51604">
    <property type="entry name" value="Enolase C-terminal domain-like"/>
    <property type="match status" value="1"/>
</dbReference>
<dbReference type="Pfam" id="PF13378">
    <property type="entry name" value="MR_MLE_C"/>
    <property type="match status" value="1"/>
</dbReference>
<dbReference type="SUPFAM" id="SSF54826">
    <property type="entry name" value="Enolase N-terminal domain-like"/>
    <property type="match status" value="1"/>
</dbReference>
<dbReference type="SFLD" id="SFLDG00180">
    <property type="entry name" value="muconate_cycloisomerase"/>
    <property type="match status" value="1"/>
</dbReference>
<name>A0ABS9K2D1_9RHOO</name>
<feature type="domain" description="Mandelate racemase/muconate lactonizing enzyme C-terminal" evidence="2">
    <location>
        <begin position="105"/>
        <end position="202"/>
    </location>
</feature>
<evidence type="ECO:0000313" key="4">
    <source>
        <dbReference type="Proteomes" id="UP001165384"/>
    </source>
</evidence>
<dbReference type="Gene3D" id="3.30.390.10">
    <property type="entry name" value="Enolase-like, N-terminal domain"/>
    <property type="match status" value="1"/>
</dbReference>
<evidence type="ECO:0000256" key="1">
    <source>
        <dbReference type="ARBA" id="ARBA00022723"/>
    </source>
</evidence>
<keyword evidence="4" id="KW-1185">Reference proteome</keyword>
<keyword evidence="1" id="KW-0479">Metal-binding</keyword>
<dbReference type="InterPro" id="IPR036849">
    <property type="entry name" value="Enolase-like_C_sf"/>
</dbReference>
<evidence type="ECO:0000313" key="3">
    <source>
        <dbReference type="EMBL" id="MCG2577339.1"/>
    </source>
</evidence>
<gene>
    <name evidence="3" type="ORF">LZ012_10065</name>
</gene>
<proteinExistence type="predicted"/>
<protein>
    <submittedName>
        <fullName evidence="3">O-succinylbenzoate synthase</fullName>
    </submittedName>
</protein>
<comment type="caution">
    <text evidence="3">The sequence shown here is derived from an EMBL/GenBank/DDBJ whole genome shotgun (WGS) entry which is preliminary data.</text>
</comment>
<dbReference type="Gene3D" id="3.20.20.120">
    <property type="entry name" value="Enolase-like C-terminal domain"/>
    <property type="match status" value="1"/>
</dbReference>
<dbReference type="EMBL" id="JAKLTN010000002">
    <property type="protein sequence ID" value="MCG2577339.1"/>
    <property type="molecule type" value="Genomic_DNA"/>
</dbReference>
<dbReference type="CDD" id="cd03320">
    <property type="entry name" value="OSBS"/>
    <property type="match status" value="1"/>
</dbReference>
<reference evidence="3" key="1">
    <citation type="submission" date="2022-01" db="EMBL/GenBank/DDBJ databases">
        <authorList>
            <person name="Jo J.-H."/>
            <person name="Im W.-T."/>
        </authorList>
    </citation>
    <scope>NUCLEOTIDE SEQUENCE</scope>
    <source>
        <strain evidence="3">XY25</strain>
    </source>
</reference>
<dbReference type="PANTHER" id="PTHR48073:SF6">
    <property type="entry name" value="PROTEIN PHYLLO, CHLOROPLASTIC-LIKE"/>
    <property type="match status" value="1"/>
</dbReference>
<sequence>MNIAAADWLPYALPLRRPWRTSRGEIAERGGRLCRLQTVDGLTGWGDSAPLPEFGISTSAADAFAEETAHLDLLAQQAGLPLHQWLSGEAHAGSLAVNGNLGSLSEATPTLVQATADLGYSIVKLKVGVAPVNDEIAHLTQLAAHAPAGVSWRLDANRAWSFADAQAFIARCAHLPIEGLEEPLADPDSASLSRLQAAAAFPLALDESTELIDAHFFRHPPVRRLIIKPARHGGLLASVELALRAQASNIEAIVTSSLESACGLAACAQLAAAVAPEKVHGLATADWFAADTGAVPRIAGGRIPLPTAAGLGFLPNNDYVSSAR</sequence>